<sequence>MSFLKFKESQKRGSQRLCSDYYDQDGEIRRLSDGRRDAETPVCVRNHLEIVEQSNLDWRLISGASVMTSSIMGITEAEEARGYALATTTKTERLEG</sequence>
<evidence type="ECO:0000313" key="1">
    <source>
        <dbReference type="EMBL" id="KAF2548871.1"/>
    </source>
</evidence>
<dbReference type="EMBL" id="QGKY02001925">
    <property type="protein sequence ID" value="KAF2548871.1"/>
    <property type="molecule type" value="Genomic_DNA"/>
</dbReference>
<organism evidence="1">
    <name type="scientific">Brassica cretica</name>
    <name type="common">Mustard</name>
    <dbReference type="NCBI Taxonomy" id="69181"/>
    <lineage>
        <taxon>Eukaryota</taxon>
        <taxon>Viridiplantae</taxon>
        <taxon>Streptophyta</taxon>
        <taxon>Embryophyta</taxon>
        <taxon>Tracheophyta</taxon>
        <taxon>Spermatophyta</taxon>
        <taxon>Magnoliopsida</taxon>
        <taxon>eudicotyledons</taxon>
        <taxon>Gunneridae</taxon>
        <taxon>Pentapetalae</taxon>
        <taxon>rosids</taxon>
        <taxon>malvids</taxon>
        <taxon>Brassicales</taxon>
        <taxon>Brassicaceae</taxon>
        <taxon>Brassiceae</taxon>
        <taxon>Brassica</taxon>
    </lineage>
</organism>
<dbReference type="AlphaFoldDB" id="A0A8S9GQS5"/>
<gene>
    <name evidence="1" type="ORF">F2Q70_00022937</name>
</gene>
<name>A0A8S9GQS5_BRACR</name>
<proteinExistence type="predicted"/>
<protein>
    <submittedName>
        <fullName evidence="1">Uncharacterized protein</fullName>
    </submittedName>
</protein>
<comment type="caution">
    <text evidence="1">The sequence shown here is derived from an EMBL/GenBank/DDBJ whole genome shotgun (WGS) entry which is preliminary data.</text>
</comment>
<accession>A0A8S9GQS5</accession>
<reference evidence="1" key="1">
    <citation type="submission" date="2019-12" db="EMBL/GenBank/DDBJ databases">
        <title>Genome sequencing and annotation of Brassica cretica.</title>
        <authorList>
            <person name="Studholme D.J."/>
            <person name="Sarris P.F."/>
        </authorList>
    </citation>
    <scope>NUCLEOTIDE SEQUENCE</scope>
    <source>
        <strain evidence="1">PFS-102/07</strain>
        <tissue evidence="1">Leaf</tissue>
    </source>
</reference>